<accession>A0A8R1I9Y7</accession>
<feature type="region of interest" description="Disordered" evidence="9">
    <location>
        <begin position="341"/>
        <end position="362"/>
    </location>
</feature>
<sequence length="452" mass="52384">MRFKWAIRRIFIILLTSFLIYSTFLAIYGGTDDEEPDYPYNFDPAKDEIFVKNYLKLLQMGRASARPVIEKEAKVHENYWCFLKFPKITRKSGNWLTMAGVEVFSAYFDDRENSLYTQNSAVQILVMSNHSIEKANVLIFCNIFSTSTREYAAVKGYIREIWQTGWDPRNSFQVPSLITCPIPTRMPKSSQNLVVSLTRRRCHNVPEAMQVLGKPEQGKGAKKDVAVCLKGLDYQIPITLPRGNTNDPIARTNYLKSNRPAKRRHELLPYNDCFYQHIHTHRYVLIIDIDEAVVPVRHDNYSQLLADFEQKKAIKNWKISSIAARNVFKFPSNFTLFPRRHHMTSNRKRSKKTSPNGEYGKSFSSTSSVATVFNHFALHKLSQNVAKSQYFSENDALKLHYKSECPWESRNECHTLEYDVVDDTSLDKFMEKLSQRVDDVAKELRSGWGIDV</sequence>
<dbReference type="PANTHER" id="PTHR21461:SF69">
    <property type="entry name" value="GLYCOSYLTRANSFERASE FAMILY 92 PROTEIN"/>
    <property type="match status" value="1"/>
</dbReference>
<dbReference type="AlphaFoldDB" id="A0A8R1I9Y7"/>
<protein>
    <recommendedName>
        <fullName evidence="8">Glycosyltransferase family 92 protein</fullName>
        <ecNumber evidence="8">2.4.1.-</ecNumber>
    </recommendedName>
</protein>
<evidence type="ECO:0000256" key="6">
    <source>
        <dbReference type="ARBA" id="ARBA00022989"/>
    </source>
</evidence>
<dbReference type="Proteomes" id="UP000005237">
    <property type="component" value="Unassembled WGS sequence"/>
</dbReference>
<keyword evidence="3 8" id="KW-0328">Glycosyltransferase</keyword>
<keyword evidence="11" id="KW-1185">Reference proteome</keyword>
<keyword evidence="5" id="KW-0812">Transmembrane</keyword>
<evidence type="ECO:0000256" key="3">
    <source>
        <dbReference type="ARBA" id="ARBA00022676"/>
    </source>
</evidence>
<evidence type="ECO:0000256" key="9">
    <source>
        <dbReference type="SAM" id="MobiDB-lite"/>
    </source>
</evidence>
<evidence type="ECO:0000256" key="4">
    <source>
        <dbReference type="ARBA" id="ARBA00022679"/>
    </source>
</evidence>
<keyword evidence="7" id="KW-0472">Membrane</keyword>
<name>A0A8R1I9Y7_CAEJA</name>
<organism evidence="10 11">
    <name type="scientific">Caenorhabditis japonica</name>
    <dbReference type="NCBI Taxonomy" id="281687"/>
    <lineage>
        <taxon>Eukaryota</taxon>
        <taxon>Metazoa</taxon>
        <taxon>Ecdysozoa</taxon>
        <taxon>Nematoda</taxon>
        <taxon>Chromadorea</taxon>
        <taxon>Rhabditida</taxon>
        <taxon>Rhabditina</taxon>
        <taxon>Rhabditomorpha</taxon>
        <taxon>Rhabditoidea</taxon>
        <taxon>Rhabditidae</taxon>
        <taxon>Peloderinae</taxon>
        <taxon>Caenorhabditis</taxon>
    </lineage>
</organism>
<evidence type="ECO:0000256" key="2">
    <source>
        <dbReference type="ARBA" id="ARBA00007647"/>
    </source>
</evidence>
<comment type="subcellular location">
    <subcellularLocation>
        <location evidence="1">Membrane</location>
        <topology evidence="1">Single-pass membrane protein</topology>
    </subcellularLocation>
</comment>
<dbReference type="Pfam" id="PF01697">
    <property type="entry name" value="Glyco_transf_92"/>
    <property type="match status" value="1"/>
</dbReference>
<dbReference type="EC" id="2.4.1.-" evidence="8"/>
<evidence type="ECO:0000256" key="7">
    <source>
        <dbReference type="ARBA" id="ARBA00023136"/>
    </source>
</evidence>
<evidence type="ECO:0000256" key="1">
    <source>
        <dbReference type="ARBA" id="ARBA00004167"/>
    </source>
</evidence>
<comment type="similarity">
    <text evidence="2 8">Belongs to the glycosyltransferase 92 family.</text>
</comment>
<evidence type="ECO:0000313" key="11">
    <source>
        <dbReference type="Proteomes" id="UP000005237"/>
    </source>
</evidence>
<keyword evidence="4 8" id="KW-0808">Transferase</keyword>
<keyword evidence="6" id="KW-1133">Transmembrane helix</keyword>
<dbReference type="GO" id="GO:0005737">
    <property type="term" value="C:cytoplasm"/>
    <property type="evidence" value="ECO:0007669"/>
    <property type="project" value="TreeGrafter"/>
</dbReference>
<feature type="compositionally biased region" description="Basic residues" evidence="9">
    <location>
        <begin position="341"/>
        <end position="352"/>
    </location>
</feature>
<dbReference type="EnsemblMetazoa" id="CJA22920b.1">
    <property type="protein sequence ID" value="CJA22920b.1"/>
    <property type="gene ID" value="WBGene00178492"/>
</dbReference>
<proteinExistence type="inferred from homology"/>
<reference evidence="10" key="2">
    <citation type="submission" date="2022-06" db="UniProtKB">
        <authorList>
            <consortium name="EnsemblMetazoa"/>
        </authorList>
    </citation>
    <scope>IDENTIFICATION</scope>
    <source>
        <strain evidence="10">DF5081</strain>
    </source>
</reference>
<dbReference type="PANTHER" id="PTHR21461">
    <property type="entry name" value="GLYCOSYLTRANSFERASE FAMILY 92 PROTEIN"/>
    <property type="match status" value="1"/>
</dbReference>
<dbReference type="InterPro" id="IPR008166">
    <property type="entry name" value="Glyco_transf_92"/>
</dbReference>
<reference evidence="11" key="1">
    <citation type="submission" date="2010-08" db="EMBL/GenBank/DDBJ databases">
        <authorList>
            <consortium name="Caenorhabditis japonica Sequencing Consortium"/>
            <person name="Wilson R.K."/>
        </authorList>
    </citation>
    <scope>NUCLEOTIDE SEQUENCE [LARGE SCALE GENOMIC DNA]</scope>
    <source>
        <strain evidence="11">DF5081</strain>
    </source>
</reference>
<dbReference type="GO" id="GO:0016020">
    <property type="term" value="C:membrane"/>
    <property type="evidence" value="ECO:0007669"/>
    <property type="project" value="UniProtKB-SubCell"/>
</dbReference>
<dbReference type="GO" id="GO:0016757">
    <property type="term" value="F:glycosyltransferase activity"/>
    <property type="evidence" value="ECO:0007669"/>
    <property type="project" value="UniProtKB-UniRule"/>
</dbReference>
<evidence type="ECO:0000256" key="8">
    <source>
        <dbReference type="RuleBase" id="RU366017"/>
    </source>
</evidence>
<evidence type="ECO:0000256" key="5">
    <source>
        <dbReference type="ARBA" id="ARBA00022692"/>
    </source>
</evidence>
<evidence type="ECO:0000313" key="10">
    <source>
        <dbReference type="EnsemblMetazoa" id="CJA22920b.1"/>
    </source>
</evidence>